<evidence type="ECO:0000313" key="2">
    <source>
        <dbReference type="Proteomes" id="UP001151760"/>
    </source>
</evidence>
<evidence type="ECO:0000313" key="1">
    <source>
        <dbReference type="EMBL" id="GJT41670.1"/>
    </source>
</evidence>
<dbReference type="EMBL" id="BQNB010015581">
    <property type="protein sequence ID" value="GJT41670.1"/>
    <property type="molecule type" value="Genomic_DNA"/>
</dbReference>
<dbReference type="Proteomes" id="UP001151760">
    <property type="component" value="Unassembled WGS sequence"/>
</dbReference>
<protein>
    <submittedName>
        <fullName evidence="1">Uncharacterized protein</fullName>
    </submittedName>
</protein>
<sequence length="161" mass="18430">MKCNTTHSDHAEDSMVLTHLVRDPTAIGIPPYQLHPITLLQCFNPDLVPFYEDLIVFHHHTPPDIPYGRVIESPVEMQGGLICDHMVRLRELSPALFERSLEHEQERVVVTFGAIWRPVLAQESWASQTDAQRITEERCARLDLAEIVDSMRRGQEPRGDV</sequence>
<proteinExistence type="predicted"/>
<comment type="caution">
    <text evidence="1">The sequence shown here is derived from an EMBL/GenBank/DDBJ whole genome shotgun (WGS) entry which is preliminary data.</text>
</comment>
<gene>
    <name evidence="1" type="ORF">Tco_0941535</name>
</gene>
<name>A0ABQ5DR49_9ASTR</name>
<reference evidence="1" key="2">
    <citation type="submission" date="2022-01" db="EMBL/GenBank/DDBJ databases">
        <authorList>
            <person name="Yamashiro T."/>
            <person name="Shiraishi A."/>
            <person name="Satake H."/>
            <person name="Nakayama K."/>
        </authorList>
    </citation>
    <scope>NUCLEOTIDE SEQUENCE</scope>
</reference>
<keyword evidence="2" id="KW-1185">Reference proteome</keyword>
<accession>A0ABQ5DR49</accession>
<reference evidence="1" key="1">
    <citation type="journal article" date="2022" name="Int. J. Mol. Sci.">
        <title>Draft Genome of Tanacetum Coccineum: Genomic Comparison of Closely Related Tanacetum-Family Plants.</title>
        <authorList>
            <person name="Yamashiro T."/>
            <person name="Shiraishi A."/>
            <person name="Nakayama K."/>
            <person name="Satake H."/>
        </authorList>
    </citation>
    <scope>NUCLEOTIDE SEQUENCE</scope>
</reference>
<organism evidence="1 2">
    <name type="scientific">Tanacetum coccineum</name>
    <dbReference type="NCBI Taxonomy" id="301880"/>
    <lineage>
        <taxon>Eukaryota</taxon>
        <taxon>Viridiplantae</taxon>
        <taxon>Streptophyta</taxon>
        <taxon>Embryophyta</taxon>
        <taxon>Tracheophyta</taxon>
        <taxon>Spermatophyta</taxon>
        <taxon>Magnoliopsida</taxon>
        <taxon>eudicotyledons</taxon>
        <taxon>Gunneridae</taxon>
        <taxon>Pentapetalae</taxon>
        <taxon>asterids</taxon>
        <taxon>campanulids</taxon>
        <taxon>Asterales</taxon>
        <taxon>Asteraceae</taxon>
        <taxon>Asteroideae</taxon>
        <taxon>Anthemideae</taxon>
        <taxon>Anthemidinae</taxon>
        <taxon>Tanacetum</taxon>
    </lineage>
</organism>